<keyword evidence="3" id="KW-0808">Transferase</keyword>
<dbReference type="PROSITE" id="PS50011">
    <property type="entry name" value="PROTEIN_KINASE_DOM"/>
    <property type="match status" value="1"/>
</dbReference>
<evidence type="ECO:0000256" key="4">
    <source>
        <dbReference type="ARBA" id="ARBA00022741"/>
    </source>
</evidence>
<keyword evidence="11" id="KW-1185">Reference proteome</keyword>
<keyword evidence="4" id="KW-0547">Nucleotide-binding</keyword>
<dbReference type="Proteomes" id="UP001197093">
    <property type="component" value="Unassembled WGS sequence"/>
</dbReference>
<comment type="catalytic activity">
    <reaction evidence="8">
        <text>L-seryl-[protein] + ATP = O-phospho-L-seryl-[protein] + ADP + H(+)</text>
        <dbReference type="Rhea" id="RHEA:17989"/>
        <dbReference type="Rhea" id="RHEA-COMP:9863"/>
        <dbReference type="Rhea" id="RHEA-COMP:11604"/>
        <dbReference type="ChEBI" id="CHEBI:15378"/>
        <dbReference type="ChEBI" id="CHEBI:29999"/>
        <dbReference type="ChEBI" id="CHEBI:30616"/>
        <dbReference type="ChEBI" id="CHEBI:83421"/>
        <dbReference type="ChEBI" id="CHEBI:456216"/>
        <dbReference type="EC" id="2.7.11.1"/>
    </reaction>
</comment>
<dbReference type="GO" id="GO:0005634">
    <property type="term" value="C:nucleus"/>
    <property type="evidence" value="ECO:0007669"/>
    <property type="project" value="TreeGrafter"/>
</dbReference>
<keyword evidence="2" id="KW-0723">Serine/threonine-protein kinase</keyword>
<dbReference type="GO" id="GO:0005524">
    <property type="term" value="F:ATP binding"/>
    <property type="evidence" value="ECO:0007669"/>
    <property type="project" value="UniProtKB-KW"/>
</dbReference>
<proteinExistence type="predicted"/>
<dbReference type="GO" id="GO:0005737">
    <property type="term" value="C:cytoplasm"/>
    <property type="evidence" value="ECO:0007669"/>
    <property type="project" value="TreeGrafter"/>
</dbReference>
<dbReference type="Pfam" id="PF00069">
    <property type="entry name" value="Pkinase"/>
    <property type="match status" value="1"/>
</dbReference>
<keyword evidence="5" id="KW-0418">Kinase</keyword>
<evidence type="ECO:0000259" key="9">
    <source>
        <dbReference type="PROSITE" id="PS50011"/>
    </source>
</evidence>
<dbReference type="GO" id="GO:0000245">
    <property type="term" value="P:spliceosomal complex assembly"/>
    <property type="evidence" value="ECO:0007669"/>
    <property type="project" value="TreeGrafter"/>
</dbReference>
<reference evidence="10" key="1">
    <citation type="submission" date="2023-02" db="EMBL/GenBank/DDBJ databases">
        <authorList>
            <person name="Palmer J.M."/>
        </authorList>
    </citation>
    <scope>NUCLEOTIDE SEQUENCE</scope>
    <source>
        <strain evidence="10">FW57</strain>
    </source>
</reference>
<dbReference type="SUPFAM" id="SSF56112">
    <property type="entry name" value="Protein kinase-like (PK-like)"/>
    <property type="match status" value="1"/>
</dbReference>
<dbReference type="InterPro" id="IPR000719">
    <property type="entry name" value="Prot_kinase_dom"/>
</dbReference>
<feature type="domain" description="Protein kinase" evidence="9">
    <location>
        <begin position="44"/>
        <end position="409"/>
    </location>
</feature>
<sequence length="409" mass="45534">MTNNTTHRAGKLYFPNIEVENLEEYNIGGYNPTVIGDVFHKGRYHIIHKLGYGSSSTVWLARDRHLQRYVSLKILMARQVSTSKESEILRLLSGNSKPTHPGQRFNPRLLDDFTIDGPNGRHRCLVQDLAACSIAVAKEWSSNTMFLVETARSIAAQLILGLSYLHSQGVYHGDLQMHNFFLYGLNIDHLTPDELYTRYAFDTAPVRRLDGASPEPHAPPYAVWSMPIETPADKLADPIIKISDYGTSFVAADTPNPELCTPTLYRPPEALFGDRIVPFAADVWPLGVSLYEVLGERPLFETFTCDKDDVLADIISTLGLPPRRWWDSWANRASSSRKMGSGGRADQPDLFASLAAAEPADVGNGAGKTPESCEWDVEGGEVRALEELFRGCWRGSRRRGGRWRAGGVE</sequence>
<gene>
    <name evidence="10" type="ORF">NEMBOFW57_005659</name>
</gene>
<evidence type="ECO:0000256" key="6">
    <source>
        <dbReference type="ARBA" id="ARBA00022840"/>
    </source>
</evidence>
<comment type="caution">
    <text evidence="10">The sequence shown here is derived from an EMBL/GenBank/DDBJ whole genome shotgun (WGS) entry which is preliminary data.</text>
</comment>
<keyword evidence="6" id="KW-0067">ATP-binding</keyword>
<dbReference type="GO" id="GO:0004674">
    <property type="term" value="F:protein serine/threonine kinase activity"/>
    <property type="evidence" value="ECO:0007669"/>
    <property type="project" value="UniProtKB-KW"/>
</dbReference>
<dbReference type="PANTHER" id="PTHR47634">
    <property type="entry name" value="PROTEIN KINASE DOMAIN-CONTAINING PROTEIN-RELATED"/>
    <property type="match status" value="1"/>
</dbReference>
<name>A0AAD4I1R9_9PEZI</name>
<dbReference type="InterPro" id="IPR051334">
    <property type="entry name" value="SRPK"/>
</dbReference>
<evidence type="ECO:0000256" key="7">
    <source>
        <dbReference type="ARBA" id="ARBA00047899"/>
    </source>
</evidence>
<dbReference type="PANTHER" id="PTHR47634:SF9">
    <property type="entry name" value="PROTEIN KINASE DOMAIN-CONTAINING PROTEIN-RELATED"/>
    <property type="match status" value="1"/>
</dbReference>
<evidence type="ECO:0000313" key="10">
    <source>
        <dbReference type="EMBL" id="KAG7289293.1"/>
    </source>
</evidence>
<dbReference type="Gene3D" id="3.30.200.20">
    <property type="entry name" value="Phosphorylase Kinase, domain 1"/>
    <property type="match status" value="1"/>
</dbReference>
<evidence type="ECO:0000256" key="2">
    <source>
        <dbReference type="ARBA" id="ARBA00022527"/>
    </source>
</evidence>
<dbReference type="EC" id="2.7.11.1" evidence="1"/>
<accession>A0AAD4I1R9</accession>
<evidence type="ECO:0000256" key="1">
    <source>
        <dbReference type="ARBA" id="ARBA00012513"/>
    </source>
</evidence>
<dbReference type="GO" id="GO:0050684">
    <property type="term" value="P:regulation of mRNA processing"/>
    <property type="evidence" value="ECO:0007669"/>
    <property type="project" value="TreeGrafter"/>
</dbReference>
<dbReference type="EMBL" id="JAHCVI010000002">
    <property type="protein sequence ID" value="KAG7289293.1"/>
    <property type="molecule type" value="Genomic_DNA"/>
</dbReference>
<organism evidence="10 11">
    <name type="scientific">Staphylotrichum longicolle</name>
    <dbReference type="NCBI Taxonomy" id="669026"/>
    <lineage>
        <taxon>Eukaryota</taxon>
        <taxon>Fungi</taxon>
        <taxon>Dikarya</taxon>
        <taxon>Ascomycota</taxon>
        <taxon>Pezizomycotina</taxon>
        <taxon>Sordariomycetes</taxon>
        <taxon>Sordariomycetidae</taxon>
        <taxon>Sordariales</taxon>
        <taxon>Chaetomiaceae</taxon>
        <taxon>Staphylotrichum</taxon>
    </lineage>
</organism>
<dbReference type="InterPro" id="IPR011009">
    <property type="entry name" value="Kinase-like_dom_sf"/>
</dbReference>
<protein>
    <recommendedName>
        <fullName evidence="1">non-specific serine/threonine protein kinase</fullName>
        <ecNumber evidence="1">2.7.11.1</ecNumber>
    </recommendedName>
</protein>
<evidence type="ECO:0000256" key="8">
    <source>
        <dbReference type="ARBA" id="ARBA00048679"/>
    </source>
</evidence>
<evidence type="ECO:0000256" key="5">
    <source>
        <dbReference type="ARBA" id="ARBA00022777"/>
    </source>
</evidence>
<dbReference type="Gene3D" id="1.10.510.10">
    <property type="entry name" value="Transferase(Phosphotransferase) domain 1"/>
    <property type="match status" value="1"/>
</dbReference>
<dbReference type="SMART" id="SM00220">
    <property type="entry name" value="S_TKc"/>
    <property type="match status" value="1"/>
</dbReference>
<evidence type="ECO:0000313" key="11">
    <source>
        <dbReference type="Proteomes" id="UP001197093"/>
    </source>
</evidence>
<comment type="catalytic activity">
    <reaction evidence="7">
        <text>L-threonyl-[protein] + ATP = O-phospho-L-threonyl-[protein] + ADP + H(+)</text>
        <dbReference type="Rhea" id="RHEA:46608"/>
        <dbReference type="Rhea" id="RHEA-COMP:11060"/>
        <dbReference type="Rhea" id="RHEA-COMP:11605"/>
        <dbReference type="ChEBI" id="CHEBI:15378"/>
        <dbReference type="ChEBI" id="CHEBI:30013"/>
        <dbReference type="ChEBI" id="CHEBI:30616"/>
        <dbReference type="ChEBI" id="CHEBI:61977"/>
        <dbReference type="ChEBI" id="CHEBI:456216"/>
        <dbReference type="EC" id="2.7.11.1"/>
    </reaction>
</comment>
<dbReference type="AlphaFoldDB" id="A0AAD4I1R9"/>
<evidence type="ECO:0000256" key="3">
    <source>
        <dbReference type="ARBA" id="ARBA00022679"/>
    </source>
</evidence>